<protein>
    <submittedName>
        <fullName evidence="1">Uncharacterized protein</fullName>
    </submittedName>
</protein>
<dbReference type="KEGG" id="slau:SLA_2427"/>
<keyword evidence="2" id="KW-1185">Reference proteome</keyword>
<dbReference type="Proteomes" id="UP000217676">
    <property type="component" value="Chromosome"/>
</dbReference>
<accession>A0A160NYJ8</accession>
<evidence type="ECO:0000313" key="1">
    <source>
        <dbReference type="EMBL" id="BAU83354.1"/>
    </source>
</evidence>
<reference evidence="1 2" key="1">
    <citation type="journal article" date="2016" name="Genome Announc.">
        <title>Complete Genome Sequence of Thiostrepton-Producing Streptomyces laurentii ATCC 31255.</title>
        <authorList>
            <person name="Doi K."/>
            <person name="Fujino Y."/>
            <person name="Nagayoshi Y."/>
            <person name="Ohshima T."/>
            <person name="Ogata S."/>
        </authorList>
    </citation>
    <scope>NUCLEOTIDE SEQUENCE [LARGE SCALE GENOMIC DNA]</scope>
    <source>
        <strain evidence="1 2">ATCC 31255</strain>
    </source>
</reference>
<dbReference type="AlphaFoldDB" id="A0A160NYJ8"/>
<name>A0A160NYJ8_STRLU</name>
<sequence>MSQPANTTRLPLVQVKSVPPATWAEMARDCNLALTLAEYGSPTGALSDALRDRLRGYITDHLAEPARQYAASLTDAHRRANAEASVQSALGVAATQGGDPQALLRLLGKAAGLLMRYAGVPR</sequence>
<evidence type="ECO:0000313" key="2">
    <source>
        <dbReference type="Proteomes" id="UP000217676"/>
    </source>
</evidence>
<organism evidence="1 2">
    <name type="scientific">Streptomyces laurentii</name>
    <dbReference type="NCBI Taxonomy" id="39478"/>
    <lineage>
        <taxon>Bacteria</taxon>
        <taxon>Bacillati</taxon>
        <taxon>Actinomycetota</taxon>
        <taxon>Actinomycetes</taxon>
        <taxon>Kitasatosporales</taxon>
        <taxon>Streptomycetaceae</taxon>
        <taxon>Streptomyces</taxon>
    </lineage>
</organism>
<dbReference type="EMBL" id="AP017424">
    <property type="protein sequence ID" value="BAU83354.1"/>
    <property type="molecule type" value="Genomic_DNA"/>
</dbReference>
<gene>
    <name evidence="1" type="ORF">SLA_2427</name>
</gene>
<proteinExistence type="predicted"/>